<dbReference type="RefSeq" id="WP_146360682.1">
    <property type="nucleotide sequence ID" value="NZ_VOBR01000049.1"/>
</dbReference>
<dbReference type="PANTHER" id="PTHR42059:SF1">
    <property type="entry name" value="TNT DOMAIN-CONTAINING PROTEIN"/>
    <property type="match status" value="1"/>
</dbReference>
<accession>A0A563EFJ9</accession>
<reference evidence="3 4" key="1">
    <citation type="submission" date="2019-07" db="EMBL/GenBank/DDBJ databases">
        <title>Lentzea xizangensis sp. nov., isolated from Qinghai-Tibetan Plateau Soils.</title>
        <authorList>
            <person name="Huang J."/>
        </authorList>
    </citation>
    <scope>NUCLEOTIDE SEQUENCE [LARGE SCALE GENOMIC DNA]</scope>
    <source>
        <strain evidence="3 4">FXJ1.1311</strain>
    </source>
</reference>
<dbReference type="AlphaFoldDB" id="A0A563EFJ9"/>
<dbReference type="InterPro" id="IPR053024">
    <property type="entry name" value="Fungal_surface_NADase"/>
</dbReference>
<name>A0A563EFJ9_9PSEU</name>
<evidence type="ECO:0000313" key="4">
    <source>
        <dbReference type="Proteomes" id="UP000316639"/>
    </source>
</evidence>
<sequence length="212" mass="23291">MFAGKRLLLAVLVSVTTLLGGVTPALASAPPELCSGTHQGDARFGPDHLPRPWQQPVGPILAGYHRFGGLSPQKFLEKYWDATANSWKYPPQDGFRLGPDNQPIKWVSELRVGRKLDRFGSEFGAFLAPAGSPYSSRAIPPQSLNTFDPAYRCNYHAYRVTKSFKVWEGPIAPWFQQPGNGVQEKLDRALVPGDGALNVGWLITNGYLARVS</sequence>
<dbReference type="GO" id="GO:0050135">
    <property type="term" value="F:NADP+ nucleosidase activity"/>
    <property type="evidence" value="ECO:0007669"/>
    <property type="project" value="InterPro"/>
</dbReference>
<evidence type="ECO:0000259" key="2">
    <source>
        <dbReference type="Pfam" id="PF14021"/>
    </source>
</evidence>
<feature type="chain" id="PRO_5022177192" evidence="1">
    <location>
        <begin position="28"/>
        <end position="212"/>
    </location>
</feature>
<dbReference type="Proteomes" id="UP000316639">
    <property type="component" value="Unassembled WGS sequence"/>
</dbReference>
<feature type="signal peptide" evidence="1">
    <location>
        <begin position="1"/>
        <end position="27"/>
    </location>
</feature>
<proteinExistence type="predicted"/>
<dbReference type="EMBL" id="VOBR01000049">
    <property type="protein sequence ID" value="TWP44756.1"/>
    <property type="molecule type" value="Genomic_DNA"/>
</dbReference>
<dbReference type="Pfam" id="PF14021">
    <property type="entry name" value="TNT"/>
    <property type="match status" value="1"/>
</dbReference>
<dbReference type="PANTHER" id="PTHR42059">
    <property type="entry name" value="TNT DOMAIN-CONTAINING PROTEIN"/>
    <property type="match status" value="1"/>
</dbReference>
<evidence type="ECO:0000256" key="1">
    <source>
        <dbReference type="SAM" id="SignalP"/>
    </source>
</evidence>
<gene>
    <name evidence="3" type="ORF">FKR81_40995</name>
</gene>
<keyword evidence="1" id="KW-0732">Signal</keyword>
<comment type="caution">
    <text evidence="3">The sequence shown here is derived from an EMBL/GenBank/DDBJ whole genome shotgun (WGS) entry which is preliminary data.</text>
</comment>
<feature type="domain" description="TNT" evidence="2">
    <location>
        <begin position="109"/>
        <end position="211"/>
    </location>
</feature>
<organism evidence="3 4">
    <name type="scientific">Lentzea tibetensis</name>
    <dbReference type="NCBI Taxonomy" id="2591470"/>
    <lineage>
        <taxon>Bacteria</taxon>
        <taxon>Bacillati</taxon>
        <taxon>Actinomycetota</taxon>
        <taxon>Actinomycetes</taxon>
        <taxon>Pseudonocardiales</taxon>
        <taxon>Pseudonocardiaceae</taxon>
        <taxon>Lentzea</taxon>
    </lineage>
</organism>
<evidence type="ECO:0000313" key="3">
    <source>
        <dbReference type="EMBL" id="TWP44756.1"/>
    </source>
</evidence>
<dbReference type="InterPro" id="IPR025331">
    <property type="entry name" value="TNT"/>
</dbReference>
<dbReference type="OrthoDB" id="4745173at2"/>
<keyword evidence="4" id="KW-1185">Reference proteome</keyword>
<protein>
    <submittedName>
        <fullName evidence="3">DUF4237 domain-containing protein</fullName>
    </submittedName>
</protein>